<comment type="caution">
    <text evidence="1">The sequence shown here is derived from an EMBL/GenBank/DDBJ whole genome shotgun (WGS) entry which is preliminary data.</text>
</comment>
<evidence type="ECO:0000313" key="1">
    <source>
        <dbReference type="EMBL" id="RUQ74102.1"/>
    </source>
</evidence>
<protein>
    <submittedName>
        <fullName evidence="1">Uncharacterized protein</fullName>
    </submittedName>
</protein>
<keyword evidence="2" id="KW-1185">Reference proteome</keyword>
<dbReference type="EMBL" id="RZIJ01000004">
    <property type="protein sequence ID" value="RUQ74102.1"/>
    <property type="molecule type" value="Genomic_DNA"/>
</dbReference>
<dbReference type="OrthoDB" id="7306571at2"/>
<name>A0A3S0V7S0_9PROT</name>
<accession>A0A3S0V7S0</accession>
<organism evidence="1 2">
    <name type="scientific">Azospirillum doebereinerae</name>
    <dbReference type="NCBI Taxonomy" id="92933"/>
    <lineage>
        <taxon>Bacteria</taxon>
        <taxon>Pseudomonadati</taxon>
        <taxon>Pseudomonadota</taxon>
        <taxon>Alphaproteobacteria</taxon>
        <taxon>Rhodospirillales</taxon>
        <taxon>Azospirillaceae</taxon>
        <taxon>Azospirillum</taxon>
    </lineage>
</organism>
<dbReference type="Proteomes" id="UP000280346">
    <property type="component" value="Unassembled WGS sequence"/>
</dbReference>
<dbReference type="AlphaFoldDB" id="A0A3S0V7S0"/>
<gene>
    <name evidence="1" type="ORF">EJ913_06975</name>
</gene>
<proteinExistence type="predicted"/>
<reference evidence="1 2" key="1">
    <citation type="submission" date="2018-12" db="EMBL/GenBank/DDBJ databases">
        <authorList>
            <person name="Yang Y."/>
        </authorList>
    </citation>
    <scope>NUCLEOTIDE SEQUENCE [LARGE SCALE GENOMIC DNA]</scope>
    <source>
        <strain evidence="1 2">GSF71</strain>
    </source>
</reference>
<dbReference type="RefSeq" id="WP_126996174.1">
    <property type="nucleotide sequence ID" value="NZ_CP173190.1"/>
</dbReference>
<evidence type="ECO:0000313" key="2">
    <source>
        <dbReference type="Proteomes" id="UP000280346"/>
    </source>
</evidence>
<sequence length="72" mass="7703">MTTELTVSISLQSDDPHAASRFENALRDWLARQPGVTGMAVAEPGGEAANAHVWRAARKEAFGPSLKNPFAP</sequence>